<dbReference type="InterPro" id="IPR001845">
    <property type="entry name" value="HTH_ArsR_DNA-bd_dom"/>
</dbReference>
<dbReference type="InterPro" id="IPR036390">
    <property type="entry name" value="WH_DNA-bd_sf"/>
</dbReference>
<reference evidence="2" key="1">
    <citation type="submission" date="2021-03" db="EMBL/GenBank/DDBJ databases">
        <title>Sagittula salina sp. nov. strain M10.9X isolated from the marine waste.</title>
        <authorList>
            <person name="Satari L."/>
            <person name="Molina-Menor E."/>
            <person name="Vidal-Verdu A."/>
            <person name="Pascual J."/>
            <person name="Pereto J."/>
            <person name="Porcar M."/>
        </authorList>
    </citation>
    <scope>NUCLEOTIDE SEQUENCE</scope>
    <source>
        <strain evidence="2">M10.9X</strain>
    </source>
</reference>
<gene>
    <name evidence="2" type="ORF">J5474_15355</name>
</gene>
<proteinExistence type="predicted"/>
<dbReference type="RefSeq" id="WP_209361795.1">
    <property type="nucleotide sequence ID" value="NZ_JAGISH010000008.1"/>
</dbReference>
<name>A0A940S498_9RHOB</name>
<dbReference type="InterPro" id="IPR036388">
    <property type="entry name" value="WH-like_DNA-bd_sf"/>
</dbReference>
<evidence type="ECO:0000259" key="1">
    <source>
        <dbReference type="SMART" id="SM00418"/>
    </source>
</evidence>
<organism evidence="2 3">
    <name type="scientific">Sagittula salina</name>
    <dbReference type="NCBI Taxonomy" id="2820268"/>
    <lineage>
        <taxon>Bacteria</taxon>
        <taxon>Pseudomonadati</taxon>
        <taxon>Pseudomonadota</taxon>
        <taxon>Alphaproteobacteria</taxon>
        <taxon>Rhodobacterales</taxon>
        <taxon>Roseobacteraceae</taxon>
        <taxon>Sagittula</taxon>
    </lineage>
</organism>
<comment type="caution">
    <text evidence="2">The sequence shown here is derived from an EMBL/GenBank/DDBJ whole genome shotgun (WGS) entry which is preliminary data.</text>
</comment>
<dbReference type="InterPro" id="IPR011991">
    <property type="entry name" value="ArsR-like_HTH"/>
</dbReference>
<dbReference type="CDD" id="cd00090">
    <property type="entry name" value="HTH_ARSR"/>
    <property type="match status" value="1"/>
</dbReference>
<dbReference type="Proteomes" id="UP000675940">
    <property type="component" value="Unassembled WGS sequence"/>
</dbReference>
<dbReference type="Pfam" id="PF12840">
    <property type="entry name" value="HTH_20"/>
    <property type="match status" value="1"/>
</dbReference>
<dbReference type="AlphaFoldDB" id="A0A940S498"/>
<dbReference type="GO" id="GO:0003700">
    <property type="term" value="F:DNA-binding transcription factor activity"/>
    <property type="evidence" value="ECO:0007669"/>
    <property type="project" value="InterPro"/>
</dbReference>
<dbReference type="SMART" id="SM00418">
    <property type="entry name" value="HTH_ARSR"/>
    <property type="match status" value="1"/>
</dbReference>
<dbReference type="PANTHER" id="PTHR38600:SF2">
    <property type="entry name" value="SLL0088 PROTEIN"/>
    <property type="match status" value="1"/>
</dbReference>
<dbReference type="Gene3D" id="1.10.10.10">
    <property type="entry name" value="Winged helix-like DNA-binding domain superfamily/Winged helix DNA-binding domain"/>
    <property type="match status" value="1"/>
</dbReference>
<accession>A0A940S498</accession>
<dbReference type="EMBL" id="JAGISH010000008">
    <property type="protein sequence ID" value="MBP0483859.1"/>
    <property type="molecule type" value="Genomic_DNA"/>
</dbReference>
<keyword evidence="3" id="KW-1185">Reference proteome</keyword>
<dbReference type="PANTHER" id="PTHR38600">
    <property type="entry name" value="TRANSCRIPTIONAL REGULATORY PROTEIN"/>
    <property type="match status" value="1"/>
</dbReference>
<sequence length="119" mass="13067">MTNHIGLFSVSIADPTRRAVIERLVDGPASVSELSEPHAMALPSFLKHLGRLERAGLVRTIKSGRPRMVHIDPTPLGLAEGWLARQRRLWEGCTDRLALLAEALERGTPRPPDPQGLPP</sequence>
<feature type="domain" description="HTH arsR-type" evidence="1">
    <location>
        <begin position="6"/>
        <end position="85"/>
    </location>
</feature>
<evidence type="ECO:0000313" key="3">
    <source>
        <dbReference type="Proteomes" id="UP000675940"/>
    </source>
</evidence>
<protein>
    <submittedName>
        <fullName evidence="2">Winged helix-turn-helix transcriptional regulator</fullName>
    </submittedName>
</protein>
<dbReference type="SUPFAM" id="SSF46785">
    <property type="entry name" value="Winged helix' DNA-binding domain"/>
    <property type="match status" value="1"/>
</dbReference>
<evidence type="ECO:0000313" key="2">
    <source>
        <dbReference type="EMBL" id="MBP0483859.1"/>
    </source>
</evidence>